<dbReference type="Pfam" id="PF00005">
    <property type="entry name" value="ABC_tran"/>
    <property type="match status" value="1"/>
</dbReference>
<evidence type="ECO:0000256" key="6">
    <source>
        <dbReference type="ARBA" id="ARBA00022989"/>
    </source>
</evidence>
<dbReference type="GO" id="GO:0016887">
    <property type="term" value="F:ATP hydrolysis activity"/>
    <property type="evidence" value="ECO:0007669"/>
    <property type="project" value="InterPro"/>
</dbReference>
<name>A0A9Q4HAE1_BACSC</name>
<organism evidence="11 12">
    <name type="scientific">Bacillus spizizenii</name>
    <name type="common">Bacillus subtilis subsp. spizizenii</name>
    <dbReference type="NCBI Taxonomy" id="96241"/>
    <lineage>
        <taxon>Bacteria</taxon>
        <taxon>Bacillati</taxon>
        <taxon>Bacillota</taxon>
        <taxon>Bacilli</taxon>
        <taxon>Bacillales</taxon>
        <taxon>Bacillaceae</taxon>
        <taxon>Bacillus</taxon>
    </lineage>
</organism>
<keyword evidence="5 11" id="KW-0067">ATP-binding</keyword>
<evidence type="ECO:0000256" key="7">
    <source>
        <dbReference type="ARBA" id="ARBA00023136"/>
    </source>
</evidence>
<dbReference type="Pfam" id="PF00664">
    <property type="entry name" value="ABC_membrane"/>
    <property type="match status" value="1"/>
</dbReference>
<evidence type="ECO:0000256" key="1">
    <source>
        <dbReference type="ARBA" id="ARBA00004651"/>
    </source>
</evidence>
<feature type="transmembrane region" description="Helical" evidence="8">
    <location>
        <begin position="20"/>
        <end position="39"/>
    </location>
</feature>
<dbReference type="GO" id="GO:0005886">
    <property type="term" value="C:plasma membrane"/>
    <property type="evidence" value="ECO:0007669"/>
    <property type="project" value="UniProtKB-SubCell"/>
</dbReference>
<dbReference type="PROSITE" id="PS00211">
    <property type="entry name" value="ABC_TRANSPORTER_1"/>
    <property type="match status" value="1"/>
</dbReference>
<feature type="transmembrane region" description="Helical" evidence="8">
    <location>
        <begin position="135"/>
        <end position="158"/>
    </location>
</feature>
<dbReference type="CDD" id="cd18554">
    <property type="entry name" value="ABC_6TM_Sav1866_like"/>
    <property type="match status" value="1"/>
</dbReference>
<dbReference type="AlphaFoldDB" id="A0A9Q4HAE1"/>
<dbReference type="FunFam" id="3.40.50.300:FF:000218">
    <property type="entry name" value="Multidrug ABC transporter ATP-binding protein"/>
    <property type="match status" value="1"/>
</dbReference>
<dbReference type="PROSITE" id="PS50929">
    <property type="entry name" value="ABC_TM1F"/>
    <property type="match status" value="1"/>
</dbReference>
<evidence type="ECO:0000256" key="3">
    <source>
        <dbReference type="ARBA" id="ARBA00022692"/>
    </source>
</evidence>
<reference evidence="11" key="1">
    <citation type="submission" date="2022-02" db="EMBL/GenBank/DDBJ databases">
        <title>Crop Bioprotection Bacillus Genome Sequencing.</title>
        <authorList>
            <person name="Dunlap C."/>
        </authorList>
    </citation>
    <scope>NUCLEOTIDE SEQUENCE</scope>
    <source>
        <strain evidence="11">M18B4</strain>
    </source>
</reference>
<feature type="domain" description="ABC transmembrane type-1" evidence="10">
    <location>
        <begin position="19"/>
        <end position="307"/>
    </location>
</feature>
<dbReference type="InterPro" id="IPR011527">
    <property type="entry name" value="ABC1_TM_dom"/>
</dbReference>
<dbReference type="Proteomes" id="UP001070352">
    <property type="component" value="Unassembled WGS sequence"/>
</dbReference>
<dbReference type="SUPFAM" id="SSF90123">
    <property type="entry name" value="ABC transporter transmembrane region"/>
    <property type="match status" value="1"/>
</dbReference>
<protein>
    <submittedName>
        <fullName evidence="11">ABC transporter ATP-binding protein/permease</fullName>
    </submittedName>
</protein>
<evidence type="ECO:0000256" key="4">
    <source>
        <dbReference type="ARBA" id="ARBA00022741"/>
    </source>
</evidence>
<dbReference type="Gene3D" id="3.40.50.300">
    <property type="entry name" value="P-loop containing nucleotide triphosphate hydrolases"/>
    <property type="match status" value="1"/>
</dbReference>
<dbReference type="InterPro" id="IPR017871">
    <property type="entry name" value="ABC_transporter-like_CS"/>
</dbReference>
<comment type="similarity">
    <text evidence="2">Belongs to the ABC transporter superfamily.</text>
</comment>
<dbReference type="RefSeq" id="WP_003223274.1">
    <property type="nucleotide sequence ID" value="NZ_CBCRWV010000008.1"/>
</dbReference>
<feature type="transmembrane region" description="Helical" evidence="8">
    <location>
        <begin position="59"/>
        <end position="78"/>
    </location>
</feature>
<evidence type="ECO:0000256" key="5">
    <source>
        <dbReference type="ARBA" id="ARBA00022840"/>
    </source>
</evidence>
<evidence type="ECO:0000259" key="9">
    <source>
        <dbReference type="PROSITE" id="PS50893"/>
    </source>
</evidence>
<evidence type="ECO:0000259" key="10">
    <source>
        <dbReference type="PROSITE" id="PS50929"/>
    </source>
</evidence>
<feature type="domain" description="ABC transporter" evidence="9">
    <location>
        <begin position="341"/>
        <end position="576"/>
    </location>
</feature>
<feature type="transmembrane region" description="Helical" evidence="8">
    <location>
        <begin position="164"/>
        <end position="183"/>
    </location>
</feature>
<dbReference type="InterPro" id="IPR027417">
    <property type="entry name" value="P-loop_NTPase"/>
</dbReference>
<dbReference type="PROSITE" id="PS50893">
    <property type="entry name" value="ABC_TRANSPORTER_2"/>
    <property type="match status" value="1"/>
</dbReference>
<keyword evidence="4" id="KW-0547">Nucleotide-binding</keyword>
<evidence type="ECO:0000256" key="2">
    <source>
        <dbReference type="ARBA" id="ARBA00005417"/>
    </source>
</evidence>
<dbReference type="GO" id="GO:0005524">
    <property type="term" value="F:ATP binding"/>
    <property type="evidence" value="ECO:0007669"/>
    <property type="project" value="UniProtKB-KW"/>
</dbReference>
<sequence length="580" mass="65776">MGVMKRYMQFVKPYKKQIFVTVLIGIVKFSIPLALPLLLKYVVDDIIQGGGTASDKTTSLFTIMAIMFALFLILRPPVEYYRQYFAQWTASKVLYDIRAKLFDHIQKLSLRFYANTRTGEVISRVINDVEQTKDFVITGLMNIWLDMLTILIVISIMLTLDIKLTLISIVLFPLYGISVKYFYGRLRKLTRERSQALAQVQGHLHERIQGMPVIRSFAIEDHEQANFNEKNSHFLDKAISHTNWNAKTFAVVNTITDLAPLIVIACAGYFVINGPLTVGTMVAFVGYIDRMYNPVRRLINSSTTLTQSIASMDRVFEFIDEPYELTDKPNAIKADQIRGEVEFQNVSFQYEKEKENILHDVSLKVNRGDTVALVGMSGGGKSTLVSLIPRFYDVTSGRLLIDGTDIRDYEARSLRNQVGMVLQDTFLFSETIRENIAIGKPDATLEEIMKAAKAANAHEFIMSFPEGYETRVGERGVKLSGGQKQRISIARVFLKNPPLLILDEATSALDLESEHYIQEAMDKLAKDRTTFVVAHRLSTITHADKIVVMENGTIIEIGTHDELMDYDSQYKHLFTIQNLS</sequence>
<evidence type="ECO:0000256" key="8">
    <source>
        <dbReference type="SAM" id="Phobius"/>
    </source>
</evidence>
<dbReference type="PANTHER" id="PTHR43394">
    <property type="entry name" value="ATP-DEPENDENT PERMEASE MDL1, MITOCHONDRIAL"/>
    <property type="match status" value="1"/>
</dbReference>
<evidence type="ECO:0000313" key="11">
    <source>
        <dbReference type="EMBL" id="MCY8121590.1"/>
    </source>
</evidence>
<accession>A0A9Q4HAE1</accession>
<dbReference type="SUPFAM" id="SSF52540">
    <property type="entry name" value="P-loop containing nucleoside triphosphate hydrolases"/>
    <property type="match status" value="1"/>
</dbReference>
<dbReference type="InterPro" id="IPR036640">
    <property type="entry name" value="ABC1_TM_sf"/>
</dbReference>
<keyword evidence="3 8" id="KW-0812">Transmembrane</keyword>
<dbReference type="InterPro" id="IPR003439">
    <property type="entry name" value="ABC_transporter-like_ATP-bd"/>
</dbReference>
<dbReference type="EMBL" id="JALANJ010000018">
    <property type="protein sequence ID" value="MCY8121590.1"/>
    <property type="molecule type" value="Genomic_DNA"/>
</dbReference>
<dbReference type="InterPro" id="IPR039421">
    <property type="entry name" value="Type_1_exporter"/>
</dbReference>
<dbReference type="CDD" id="cd03251">
    <property type="entry name" value="ABCC_MsbA"/>
    <property type="match status" value="1"/>
</dbReference>
<dbReference type="Gene3D" id="1.20.1560.10">
    <property type="entry name" value="ABC transporter type 1, transmembrane domain"/>
    <property type="match status" value="1"/>
</dbReference>
<keyword evidence="6 8" id="KW-1133">Transmembrane helix</keyword>
<dbReference type="InterPro" id="IPR003593">
    <property type="entry name" value="AAA+_ATPase"/>
</dbReference>
<dbReference type="GO" id="GO:0015421">
    <property type="term" value="F:ABC-type oligopeptide transporter activity"/>
    <property type="evidence" value="ECO:0007669"/>
    <property type="project" value="TreeGrafter"/>
</dbReference>
<evidence type="ECO:0000313" key="12">
    <source>
        <dbReference type="Proteomes" id="UP001070352"/>
    </source>
</evidence>
<dbReference type="SMART" id="SM00382">
    <property type="entry name" value="AAA"/>
    <property type="match status" value="1"/>
</dbReference>
<proteinExistence type="inferred from homology"/>
<comment type="caution">
    <text evidence="11">The sequence shown here is derived from an EMBL/GenBank/DDBJ whole genome shotgun (WGS) entry which is preliminary data.</text>
</comment>
<comment type="subcellular location">
    <subcellularLocation>
        <location evidence="1">Cell membrane</location>
        <topology evidence="1">Multi-pass membrane protein</topology>
    </subcellularLocation>
</comment>
<dbReference type="PANTHER" id="PTHR43394:SF1">
    <property type="entry name" value="ATP-BINDING CASSETTE SUB-FAMILY B MEMBER 10, MITOCHONDRIAL"/>
    <property type="match status" value="1"/>
</dbReference>
<gene>
    <name evidence="11" type="ORF">MOC45_13375</name>
</gene>
<keyword evidence="7 8" id="KW-0472">Membrane</keyword>